<dbReference type="EMBL" id="JANPWB010000010">
    <property type="protein sequence ID" value="KAJ1138985.1"/>
    <property type="molecule type" value="Genomic_DNA"/>
</dbReference>
<dbReference type="Gene3D" id="3.30.70.270">
    <property type="match status" value="1"/>
</dbReference>
<evidence type="ECO:0000256" key="2">
    <source>
        <dbReference type="ARBA" id="ARBA00012180"/>
    </source>
</evidence>
<dbReference type="PROSITE" id="PS50878">
    <property type="entry name" value="RT_POL"/>
    <property type="match status" value="1"/>
</dbReference>
<feature type="compositionally biased region" description="Basic and acidic residues" evidence="3">
    <location>
        <begin position="110"/>
        <end position="121"/>
    </location>
</feature>
<organism evidence="5 6">
    <name type="scientific">Pleurodeles waltl</name>
    <name type="common">Iberian ribbed newt</name>
    <dbReference type="NCBI Taxonomy" id="8319"/>
    <lineage>
        <taxon>Eukaryota</taxon>
        <taxon>Metazoa</taxon>
        <taxon>Chordata</taxon>
        <taxon>Craniata</taxon>
        <taxon>Vertebrata</taxon>
        <taxon>Euteleostomi</taxon>
        <taxon>Amphibia</taxon>
        <taxon>Batrachia</taxon>
        <taxon>Caudata</taxon>
        <taxon>Salamandroidea</taxon>
        <taxon>Salamandridae</taxon>
        <taxon>Pleurodelinae</taxon>
        <taxon>Pleurodeles</taxon>
    </lineage>
</organism>
<dbReference type="InterPro" id="IPR043502">
    <property type="entry name" value="DNA/RNA_pol_sf"/>
</dbReference>
<dbReference type="PANTHER" id="PTHR33050:SF7">
    <property type="entry name" value="RIBONUCLEASE H"/>
    <property type="match status" value="1"/>
</dbReference>
<dbReference type="InterPro" id="IPR043128">
    <property type="entry name" value="Rev_trsase/Diguanyl_cyclase"/>
</dbReference>
<name>A0AAV7QIL9_PLEWA</name>
<feature type="compositionally biased region" description="Basic residues" evidence="3">
    <location>
        <begin position="80"/>
        <end position="103"/>
    </location>
</feature>
<evidence type="ECO:0000256" key="3">
    <source>
        <dbReference type="SAM" id="MobiDB-lite"/>
    </source>
</evidence>
<dbReference type="InterPro" id="IPR000477">
    <property type="entry name" value="RT_dom"/>
</dbReference>
<dbReference type="InterPro" id="IPR052055">
    <property type="entry name" value="Hepadnavirus_pol/RT"/>
</dbReference>
<feature type="region of interest" description="Disordered" evidence="3">
    <location>
        <begin position="58"/>
        <end position="142"/>
    </location>
</feature>
<accession>A0AAV7QIL9</accession>
<reference evidence="5" key="1">
    <citation type="journal article" date="2022" name="bioRxiv">
        <title>Sequencing and chromosome-scale assembly of the giantPleurodeles waltlgenome.</title>
        <authorList>
            <person name="Brown T."/>
            <person name="Elewa A."/>
            <person name="Iarovenko S."/>
            <person name="Subramanian E."/>
            <person name="Araus A.J."/>
            <person name="Petzold A."/>
            <person name="Susuki M."/>
            <person name="Suzuki K.-i.T."/>
            <person name="Hayashi T."/>
            <person name="Toyoda A."/>
            <person name="Oliveira C."/>
            <person name="Osipova E."/>
            <person name="Leigh N.D."/>
            <person name="Simon A."/>
            <person name="Yun M.H."/>
        </authorList>
    </citation>
    <scope>NUCLEOTIDE SEQUENCE</scope>
    <source>
        <strain evidence="5">20211129_DDA</strain>
        <tissue evidence="5">Liver</tissue>
    </source>
</reference>
<feature type="domain" description="Reverse transcriptase" evidence="4">
    <location>
        <begin position="211"/>
        <end position="394"/>
    </location>
</feature>
<proteinExistence type="inferred from homology"/>
<dbReference type="PANTHER" id="PTHR33050">
    <property type="entry name" value="REVERSE TRANSCRIPTASE DOMAIN-CONTAINING PROTEIN"/>
    <property type="match status" value="1"/>
</dbReference>
<dbReference type="SUPFAM" id="SSF56672">
    <property type="entry name" value="DNA/RNA polymerases"/>
    <property type="match status" value="1"/>
</dbReference>
<evidence type="ECO:0000259" key="4">
    <source>
        <dbReference type="PROSITE" id="PS50878"/>
    </source>
</evidence>
<dbReference type="EC" id="3.1.26.4" evidence="2"/>
<evidence type="ECO:0000313" key="6">
    <source>
        <dbReference type="Proteomes" id="UP001066276"/>
    </source>
</evidence>
<dbReference type="Pfam" id="PF00078">
    <property type="entry name" value="RVT_1"/>
    <property type="match status" value="1"/>
</dbReference>
<gene>
    <name evidence="5" type="ORF">NDU88_005364</name>
</gene>
<evidence type="ECO:0000313" key="5">
    <source>
        <dbReference type="EMBL" id="KAJ1138985.1"/>
    </source>
</evidence>
<dbReference type="AlphaFoldDB" id="A0AAV7QIL9"/>
<evidence type="ECO:0000256" key="1">
    <source>
        <dbReference type="ARBA" id="ARBA00010879"/>
    </source>
</evidence>
<dbReference type="GO" id="GO:0004523">
    <property type="term" value="F:RNA-DNA hybrid ribonuclease activity"/>
    <property type="evidence" value="ECO:0007669"/>
    <property type="project" value="UniProtKB-EC"/>
</dbReference>
<comment type="similarity">
    <text evidence="1">Belongs to the beta type-B retroviral polymerase family. HERV class-II K(HML-2) pol subfamily.</text>
</comment>
<dbReference type="Gene3D" id="3.10.10.10">
    <property type="entry name" value="HIV Type 1 Reverse Transcriptase, subunit A, domain 1"/>
    <property type="match status" value="1"/>
</dbReference>
<sequence length="425" mass="48060">MSPKSGFKTYEDCHRMISVTDPHRVCLWCLEHNPKSCSECWAMHPKALRERSLKLMAAQHSTPFKSQSRSRGRSRDQSRSHHHSSSKLSGHGKKKKSSKKSHRSPTSPRRSADATQDEHQRSRPLSSELMPGSDPRFPEYPGAPAQLRVLQGHAPHLGVPVAVGFASNSEGLLPPFRIRTTTHATILPSPLEDHLVLLRQEVAALLAKGAIERVPVPEVGCGCYSHYFLIPKKEKGLLHILDLRDLKYFLKKKFKMLTLAQVLSALDSEDWMVVLDLQDAYFHIHIPILPAHRRYLRFVVGHEHFQFTVLPFRLTSAPRVFTEVMVMVAAHLRRLGVSGFPYVGDWLLKAPSHQTVLSHLQTTANLLHQQGFTFNVPKSHLTPSQMLPFIGAVLDTVQFRVYPPQKRAQDIQAMIPIFQPSSWVS</sequence>
<dbReference type="Proteomes" id="UP001066276">
    <property type="component" value="Chromosome 6"/>
</dbReference>
<protein>
    <recommendedName>
        <fullName evidence="2">ribonuclease H</fullName>
        <ecNumber evidence="2">3.1.26.4</ecNumber>
    </recommendedName>
</protein>
<keyword evidence="6" id="KW-1185">Reference proteome</keyword>
<comment type="caution">
    <text evidence="5">The sequence shown here is derived from an EMBL/GenBank/DDBJ whole genome shotgun (WGS) entry which is preliminary data.</text>
</comment>
<dbReference type="CDD" id="cd03714">
    <property type="entry name" value="RT_DIRS1"/>
    <property type="match status" value="1"/>
</dbReference>